<dbReference type="OrthoDB" id="71623at2"/>
<evidence type="ECO:0000313" key="1">
    <source>
        <dbReference type="EMBL" id="ADY26622.1"/>
    </source>
</evidence>
<gene>
    <name evidence="1" type="ordered locus">Deipr_1482</name>
</gene>
<dbReference type="RefSeq" id="WP_013615230.1">
    <property type="nucleotide sequence ID" value="NC_015161.1"/>
</dbReference>
<sequence>MDIAKMQKVLRIALHSPYPGEKAKAISLLERWLESGKHFLYDLDTTFAKEATIETLKSRAGIALKHEVKFRSHEEALLYVRILEKHTKLEVTWLEGHHISYETSFELRDSVEADFRQCLPTLQQYLSSAQQQALQEYQQRRKELFRDAIERAAQHQVDG</sequence>
<reference evidence="2" key="1">
    <citation type="submission" date="2011-02" db="EMBL/GenBank/DDBJ databases">
        <title>The complete sequence of chromosome of Deinococcus proteolyticus DSM 20540.</title>
        <authorList>
            <consortium name="US DOE Joint Genome Institute (JGI-PGF)"/>
            <person name="Lucas S."/>
            <person name="Copeland A."/>
            <person name="Lapidus A."/>
            <person name="Bruce D."/>
            <person name="Goodwin L."/>
            <person name="Pitluck S."/>
            <person name="Kyrpides N."/>
            <person name="Mavromatis K."/>
            <person name="Pagani I."/>
            <person name="Ivanova N."/>
            <person name="Ovchinnikova G."/>
            <person name="Zeytun A."/>
            <person name="Detter J.C."/>
            <person name="Han C."/>
            <person name="Land M."/>
            <person name="Hauser L."/>
            <person name="Markowitz V."/>
            <person name="Cheng J.-F."/>
            <person name="Hugenholtz P."/>
            <person name="Woyke T."/>
            <person name="Wu D."/>
            <person name="Pukall R."/>
            <person name="Steenblock K."/>
            <person name="Brambilla E."/>
            <person name="Klenk H.-P."/>
            <person name="Eisen J.A."/>
        </authorList>
    </citation>
    <scope>NUCLEOTIDE SEQUENCE [LARGE SCALE GENOMIC DNA]</scope>
    <source>
        <strain evidence="2">ATCC 35074 / DSM 20540 / JCM 6276 / NBRC 101906 / NCIMB 13154 / VKM Ac-1939 / CCM 2703 / MRP</strain>
    </source>
</reference>
<dbReference type="HOGENOM" id="CLU_1657960_0_0_0"/>
<organism evidence="1 2">
    <name type="scientific">Deinococcus proteolyticus (strain ATCC 35074 / DSM 20540 / JCM 6276 / NBRC 101906 / NCIMB 13154 / VKM Ac-1939 / CCM 2703 / MRP)</name>
    <dbReference type="NCBI Taxonomy" id="693977"/>
    <lineage>
        <taxon>Bacteria</taxon>
        <taxon>Thermotogati</taxon>
        <taxon>Deinococcota</taxon>
        <taxon>Deinococci</taxon>
        <taxon>Deinococcales</taxon>
        <taxon>Deinococcaceae</taxon>
        <taxon>Deinococcus</taxon>
    </lineage>
</organism>
<dbReference type="KEGG" id="dpt:Deipr_1482"/>
<dbReference type="EMBL" id="CP002536">
    <property type="protein sequence ID" value="ADY26622.1"/>
    <property type="molecule type" value="Genomic_DNA"/>
</dbReference>
<evidence type="ECO:0000313" key="2">
    <source>
        <dbReference type="Proteomes" id="UP000007718"/>
    </source>
</evidence>
<keyword evidence="2" id="KW-1185">Reference proteome</keyword>
<protein>
    <submittedName>
        <fullName evidence="1">Uncharacterized protein</fullName>
    </submittedName>
</protein>
<dbReference type="Proteomes" id="UP000007718">
    <property type="component" value="Chromosome"/>
</dbReference>
<reference evidence="1 2" key="2">
    <citation type="journal article" date="2012" name="Stand. Genomic Sci.">
        <title>Complete genome sequence of the orange-red pigmented, radioresistant Deinococcus proteolyticus type strain (MRP(T)).</title>
        <authorList>
            <person name="Copeland A."/>
            <person name="Zeytun A."/>
            <person name="Yassawong M."/>
            <person name="Nolan M."/>
            <person name="Lucas S."/>
            <person name="Hammon N."/>
            <person name="Deshpande S."/>
            <person name="Cheng J.F."/>
            <person name="Han C."/>
            <person name="Tapia R."/>
            <person name="Goodwin L.A."/>
            <person name="Pitluck S."/>
            <person name="Mavromatis K."/>
            <person name="Liolios K."/>
            <person name="Pagani I."/>
            <person name="Ivanova N."/>
            <person name="Mikhailova N."/>
            <person name="Pati A."/>
            <person name="Chen A."/>
            <person name="Palaniappan K."/>
            <person name="Land M."/>
            <person name="Hauser L."/>
            <person name="Jeffries C.D."/>
            <person name="Brambilla E.M."/>
            <person name="Rohde M."/>
            <person name="Sikorski J."/>
            <person name="Pukall R."/>
            <person name="Goker M."/>
            <person name="Detter J.C."/>
            <person name="Woyke T."/>
            <person name="Bristow J."/>
            <person name="Eisen J.A."/>
            <person name="Markowitz V."/>
            <person name="Hugenholtz P."/>
            <person name="Kyrpides N.C."/>
            <person name="Klenk H.P."/>
            <person name="Lapidus A."/>
        </authorList>
    </citation>
    <scope>NUCLEOTIDE SEQUENCE [LARGE SCALE GENOMIC DNA]</scope>
    <source>
        <strain evidence="2">ATCC 35074 / DSM 20540 / JCM 6276 / NBRC 101906 / NCIMB 13154 / VKM Ac-1939 / CCM 2703 / MRP</strain>
    </source>
</reference>
<dbReference type="AlphaFoldDB" id="F0RJX6"/>
<dbReference type="STRING" id="693977.Deipr_1482"/>
<name>F0RJX6_DEIPM</name>
<accession>F0RJX6</accession>
<proteinExistence type="predicted"/>